<gene>
    <name evidence="2" type="ORF">HHT355_0816</name>
</gene>
<keyword evidence="3" id="KW-1185">Reference proteome</keyword>
<evidence type="ECO:0000313" key="3">
    <source>
        <dbReference type="Proteomes" id="UP000236497"/>
    </source>
</evidence>
<feature type="transmembrane region" description="Helical" evidence="1">
    <location>
        <begin position="54"/>
        <end position="72"/>
    </location>
</feature>
<dbReference type="Proteomes" id="UP000236497">
    <property type="component" value="Unassembled WGS sequence"/>
</dbReference>
<keyword evidence="1" id="KW-0472">Membrane</keyword>
<dbReference type="AlphaFoldDB" id="A0A0H5SF28"/>
<dbReference type="RefSeq" id="WP_199179151.1">
    <property type="nucleotide sequence ID" value="NZ_CVTD020000010.1"/>
</dbReference>
<evidence type="ECO:0000256" key="1">
    <source>
        <dbReference type="SAM" id="Phobius"/>
    </source>
</evidence>
<proteinExistence type="predicted"/>
<dbReference type="EMBL" id="CVTD020000010">
    <property type="protein sequence ID" value="CRZ34019.1"/>
    <property type="molecule type" value="Genomic_DNA"/>
</dbReference>
<protein>
    <submittedName>
        <fullName evidence="2">Putative membrane protein</fullName>
    </submittedName>
</protein>
<name>A0A0H5SF28_HERHM</name>
<feature type="transmembrane region" description="Helical" evidence="1">
    <location>
        <begin position="25"/>
        <end position="48"/>
    </location>
</feature>
<organism evidence="2 3">
    <name type="scientific">Herbinix hemicellulosilytica</name>
    <dbReference type="NCBI Taxonomy" id="1564487"/>
    <lineage>
        <taxon>Bacteria</taxon>
        <taxon>Bacillati</taxon>
        <taxon>Bacillota</taxon>
        <taxon>Clostridia</taxon>
        <taxon>Lachnospirales</taxon>
        <taxon>Lachnospiraceae</taxon>
        <taxon>Herbinix</taxon>
    </lineage>
</organism>
<sequence>MATPLMFCSFFTVHLFQGFGDGNKALFLGVMRWAVFNIPMLFILDYFFGMYGIVWSQVTADMLTVILSYVVYSNYMKKLKMKEENDIQLCYRT</sequence>
<accession>A0A0H5SF28</accession>
<keyword evidence="1" id="KW-0812">Transmembrane</keyword>
<evidence type="ECO:0000313" key="2">
    <source>
        <dbReference type="EMBL" id="CRZ34019.1"/>
    </source>
</evidence>
<reference evidence="2 3" key="1">
    <citation type="submission" date="2015-06" db="EMBL/GenBank/DDBJ databases">
        <authorList>
            <person name="Wibberg Daniel"/>
        </authorList>
    </citation>
    <scope>NUCLEOTIDE SEQUENCE [LARGE SCALE GENOMIC DNA]</scope>
    <source>
        <strain evidence="2 3">T3/55T</strain>
    </source>
</reference>
<keyword evidence="1" id="KW-1133">Transmembrane helix</keyword>